<dbReference type="Pfam" id="PF08284">
    <property type="entry name" value="RVP_2"/>
    <property type="match status" value="1"/>
</dbReference>
<name>A0A9J6B2L9_SOLCO</name>
<dbReference type="Proteomes" id="UP000824120">
    <property type="component" value="Chromosome 1"/>
</dbReference>
<evidence type="ECO:0008006" key="3">
    <source>
        <dbReference type="Google" id="ProtNLM"/>
    </source>
</evidence>
<accession>A0A9J6B2L9</accession>
<keyword evidence="2" id="KW-1185">Reference proteome</keyword>
<reference evidence="1 2" key="1">
    <citation type="submission" date="2020-09" db="EMBL/GenBank/DDBJ databases">
        <title>De no assembly of potato wild relative species, Solanum commersonii.</title>
        <authorList>
            <person name="Cho K."/>
        </authorList>
    </citation>
    <scope>NUCLEOTIDE SEQUENCE [LARGE SCALE GENOMIC DNA]</scope>
    <source>
        <strain evidence="1">LZ3.2</strain>
        <tissue evidence="1">Leaf</tissue>
    </source>
</reference>
<dbReference type="CDD" id="cd00303">
    <property type="entry name" value="retropepsin_like"/>
    <property type="match status" value="1"/>
</dbReference>
<comment type="caution">
    <text evidence="1">The sequence shown here is derived from an EMBL/GenBank/DDBJ whole genome shotgun (WGS) entry which is preliminary data.</text>
</comment>
<sequence length="186" mass="20952">MFTETKTTRISELQVLNRRAVWHNGSLETQFVLSVISFSWENVVLVSMRGRRAQASSAPPPGRTTPKGANLGTNRGLNRLYAISSFQDHESSPNVITSILKVFSIDVYTLLDPSASLSFVTPYVAMSVYTYVGESILVGRVYRDCTFYVYHKDTMTDLVELDMVDFDVILVMDWVHACYASVECRT</sequence>
<gene>
    <name evidence="1" type="ORF">H5410_002551</name>
</gene>
<organism evidence="1 2">
    <name type="scientific">Solanum commersonii</name>
    <name type="common">Commerson's wild potato</name>
    <name type="synonym">Commerson's nightshade</name>
    <dbReference type="NCBI Taxonomy" id="4109"/>
    <lineage>
        <taxon>Eukaryota</taxon>
        <taxon>Viridiplantae</taxon>
        <taxon>Streptophyta</taxon>
        <taxon>Embryophyta</taxon>
        <taxon>Tracheophyta</taxon>
        <taxon>Spermatophyta</taxon>
        <taxon>Magnoliopsida</taxon>
        <taxon>eudicotyledons</taxon>
        <taxon>Gunneridae</taxon>
        <taxon>Pentapetalae</taxon>
        <taxon>asterids</taxon>
        <taxon>lamiids</taxon>
        <taxon>Solanales</taxon>
        <taxon>Solanaceae</taxon>
        <taxon>Solanoideae</taxon>
        <taxon>Solaneae</taxon>
        <taxon>Solanum</taxon>
    </lineage>
</organism>
<evidence type="ECO:0000313" key="1">
    <source>
        <dbReference type="EMBL" id="KAG5630834.1"/>
    </source>
</evidence>
<proteinExistence type="predicted"/>
<dbReference type="AlphaFoldDB" id="A0A9J6B2L9"/>
<evidence type="ECO:0000313" key="2">
    <source>
        <dbReference type="Proteomes" id="UP000824120"/>
    </source>
</evidence>
<protein>
    <recommendedName>
        <fullName evidence="3">Gag-pol polyprotein</fullName>
    </recommendedName>
</protein>
<dbReference type="EMBL" id="JACXVP010000001">
    <property type="protein sequence ID" value="KAG5630834.1"/>
    <property type="molecule type" value="Genomic_DNA"/>
</dbReference>